<feature type="domain" description="VTT" evidence="7">
    <location>
        <begin position="25"/>
        <end position="154"/>
    </location>
</feature>
<dbReference type="Pfam" id="PF09335">
    <property type="entry name" value="VTT_dom"/>
    <property type="match status" value="1"/>
</dbReference>
<keyword evidence="2" id="KW-1003">Cell membrane</keyword>
<evidence type="ECO:0000313" key="9">
    <source>
        <dbReference type="Proteomes" id="UP000229081"/>
    </source>
</evidence>
<comment type="subcellular location">
    <subcellularLocation>
        <location evidence="1">Cell membrane</location>
        <topology evidence="1">Multi-pass membrane protein</topology>
    </subcellularLocation>
</comment>
<keyword evidence="3 6" id="KW-0812">Transmembrane</keyword>
<proteinExistence type="predicted"/>
<feature type="transmembrane region" description="Helical" evidence="6">
    <location>
        <begin position="7"/>
        <end position="25"/>
    </location>
</feature>
<keyword evidence="5 6" id="KW-0472">Membrane</keyword>
<dbReference type="InterPro" id="IPR032816">
    <property type="entry name" value="VTT_dom"/>
</dbReference>
<evidence type="ECO:0000259" key="7">
    <source>
        <dbReference type="Pfam" id="PF09335"/>
    </source>
</evidence>
<dbReference type="OrthoDB" id="9813426at2"/>
<keyword evidence="4 6" id="KW-1133">Transmembrane helix</keyword>
<dbReference type="AlphaFoldDB" id="A0A2K8MEW0"/>
<keyword evidence="9" id="KW-1185">Reference proteome</keyword>
<evidence type="ECO:0000256" key="3">
    <source>
        <dbReference type="ARBA" id="ARBA00022692"/>
    </source>
</evidence>
<feature type="transmembrane region" description="Helical" evidence="6">
    <location>
        <begin position="45"/>
        <end position="64"/>
    </location>
</feature>
<dbReference type="GO" id="GO:0005886">
    <property type="term" value="C:plasma membrane"/>
    <property type="evidence" value="ECO:0007669"/>
    <property type="project" value="UniProtKB-SubCell"/>
</dbReference>
<evidence type="ECO:0000256" key="5">
    <source>
        <dbReference type="ARBA" id="ARBA00023136"/>
    </source>
</evidence>
<organism evidence="8 9">
    <name type="scientific">Sphingomonas psychrotolerans</name>
    <dbReference type="NCBI Taxonomy" id="1327635"/>
    <lineage>
        <taxon>Bacteria</taxon>
        <taxon>Pseudomonadati</taxon>
        <taxon>Pseudomonadota</taxon>
        <taxon>Alphaproteobacteria</taxon>
        <taxon>Sphingomonadales</taxon>
        <taxon>Sphingomonadaceae</taxon>
        <taxon>Sphingomonas</taxon>
    </lineage>
</organism>
<dbReference type="KEGG" id="sphc:CVN68_10890"/>
<dbReference type="Proteomes" id="UP000229081">
    <property type="component" value="Chromosome"/>
</dbReference>
<protein>
    <submittedName>
        <fullName evidence="8">DedA family protein</fullName>
    </submittedName>
</protein>
<feature type="transmembrane region" description="Helical" evidence="6">
    <location>
        <begin position="168"/>
        <end position="188"/>
    </location>
</feature>
<dbReference type="InterPro" id="IPR051311">
    <property type="entry name" value="DedA_domain"/>
</dbReference>
<dbReference type="RefSeq" id="WP_100282225.1">
    <property type="nucleotide sequence ID" value="NZ_CP024923.1"/>
</dbReference>
<reference evidence="8 9" key="1">
    <citation type="submission" date="2017-11" db="EMBL/GenBank/DDBJ databases">
        <title>Complete genome sequence of Sphingomonas sp. Strain Cra20, a psychrotolerant potential plant growth promoting rhizobacteria.</title>
        <authorList>
            <person name="Luo Y."/>
        </authorList>
    </citation>
    <scope>NUCLEOTIDE SEQUENCE [LARGE SCALE GENOMIC DNA]</scope>
    <source>
        <strain evidence="8 9">Cra20</strain>
    </source>
</reference>
<feature type="transmembrane region" description="Helical" evidence="6">
    <location>
        <begin position="135"/>
        <end position="156"/>
    </location>
</feature>
<gene>
    <name evidence="8" type="ORF">CVN68_10890</name>
</gene>
<name>A0A2K8MEW0_9SPHN</name>
<evidence type="ECO:0000313" key="8">
    <source>
        <dbReference type="EMBL" id="ATY32417.1"/>
    </source>
</evidence>
<evidence type="ECO:0000256" key="6">
    <source>
        <dbReference type="SAM" id="Phobius"/>
    </source>
</evidence>
<dbReference type="PANTHER" id="PTHR42709">
    <property type="entry name" value="ALKALINE PHOSPHATASE LIKE PROTEIN"/>
    <property type="match status" value="1"/>
</dbReference>
<evidence type="ECO:0000256" key="4">
    <source>
        <dbReference type="ARBA" id="ARBA00022989"/>
    </source>
</evidence>
<evidence type="ECO:0000256" key="2">
    <source>
        <dbReference type="ARBA" id="ARBA00022475"/>
    </source>
</evidence>
<dbReference type="EMBL" id="CP024923">
    <property type="protein sequence ID" value="ATY32417.1"/>
    <property type="molecule type" value="Genomic_DNA"/>
</dbReference>
<sequence length="196" mass="22308">MGGWLDWGYLGVFLLMVLENVIPPVPSEVIMGVGGIAAGQGKMDFALLVAVGTFGCVVGNLFWWEVGRRYGYQRLKPMVDRWGRWLTMEWEDVEKLRRFFDRWGGVTVFVFRFMPLGRTVISIPAGLMHMPFWRFVIYTTAGSLVWNAILVGVGFWLGTTFETIDHWIAPGVTAIVMLALAGYVWRVATWKPRAKR</sequence>
<accession>A0A2K8MEW0</accession>
<dbReference type="PANTHER" id="PTHR42709:SF6">
    <property type="entry name" value="UNDECAPRENYL PHOSPHATE TRANSPORTER A"/>
    <property type="match status" value="1"/>
</dbReference>
<evidence type="ECO:0000256" key="1">
    <source>
        <dbReference type="ARBA" id="ARBA00004651"/>
    </source>
</evidence>